<dbReference type="Proteomes" id="UP000831701">
    <property type="component" value="Chromosome 17"/>
</dbReference>
<protein>
    <submittedName>
        <fullName evidence="1">Uncharacterized protein</fullName>
    </submittedName>
</protein>
<sequence length="1227" mass="135830">MGNAAAGGLEQDPTEGREARNSVGGASGMSDPTPTLQKKQPAPPKLPMPPEDELEERFNVVLSYMNLPPDKLKLLSQYDNEKKWELVCDQERFQVKSPPSTYLAKIKSFYQDQGGVSRRLKKRIQDATQVLKDLEISLRTNHIGWAQEFLNEENNGLNVLVEYLSHAQSDVSFDVEAVENGGTLSDRGKPAERSMEDLTKGSSSSQSHGMTRAARALTVRISSTLVNKMHKRLHSSYQRDDIHVCIMCLRAIMNYQSGFNQVMTHPRCVNEITLSLNSRNPRTKALVLELLAAVCLVRGGHDIILSAFDNFKDVSKEKNRFEKLMEYFINDDSNIDFMVASMQFINIVVHSVENMNFRVHLQYEFTHLGLDKYLEVSMDKKPVVYKWCLQRMKSTESEKLQVQIQAYLDNVLDVGALLEDAENRGGVLDHVDKLQEHNMQLSAQLQEIEDQTTERITQLETQLMQATKEVELLKESLRESPAPRQLPELEQKIQELQDKGLIRLGRSASGGLDIQVVPVTVVEYVPAPASAAQPSAQESVGGSAVPQSSLPASTPAPPPPPPPPPGVPGQAASAPPPPPPPPPPPGGCGAVPPPPPPPLPGAGPPPPPPPPGAGPPPPPPPPGAGPPPPPPPPGGGPPPPPGAPNTQSGLKSKKAIQTKYRMPLLNWQPLNPNQVTGTVFNELDDEQVLGELNMDIFEEQFKTKAQGNSADLTVIKKKMVQKAPSKTTLIDANKAKNLAITLRKGGMKPAAICTAIETYDQKSLSIDFLELIEPFIPSDFEMKLLLNYEKDGRSLEELTDEDQFVLRFGKIPRLKQRINTLTFMGNFPETVKRLQPQLNSLIAASMSIKSSNKLKKILEIVLAFGNYMNSSKRGAVYGFRLQSLDLLLETKSTDRSQTLLHFIASIIQEKYPDLANFHSELHFVDKAALVSLDSIIQSIRSLERGMEMTKKEFLVQDDSPVLKEFIKTNSEHLESLIKDSKTAQEAYCAVVEYFGENPKTTQPSAFFPTFGRLIRSYKTAQQEIVQKKKMESEQSEQKQSSSPSKAGAQKGPMMPKMPQMDLIAELKKRQVKPQVREGKDGALEDIITGTIICCFLEESDRDKNGKNVCCMFDVDVLLKFACLCLRFEEHTIQEDRCASASTASGHLSLFWSKMLLRPELSKLQPLRLRTAGVGLREHKGVGEEGDREGVGVVDEEEAEEEVAVGVGDGDWLLGRGKEEARCSRRRR</sequence>
<dbReference type="EMBL" id="CM041547">
    <property type="protein sequence ID" value="KAI3359562.1"/>
    <property type="molecule type" value="Genomic_DNA"/>
</dbReference>
<proteinExistence type="predicted"/>
<name>A0ACB8VV14_9TELE</name>
<organism evidence="1 2">
    <name type="scientific">Scortum barcoo</name>
    <name type="common">barcoo grunter</name>
    <dbReference type="NCBI Taxonomy" id="214431"/>
    <lineage>
        <taxon>Eukaryota</taxon>
        <taxon>Metazoa</taxon>
        <taxon>Chordata</taxon>
        <taxon>Craniata</taxon>
        <taxon>Vertebrata</taxon>
        <taxon>Euteleostomi</taxon>
        <taxon>Actinopterygii</taxon>
        <taxon>Neopterygii</taxon>
        <taxon>Teleostei</taxon>
        <taxon>Neoteleostei</taxon>
        <taxon>Acanthomorphata</taxon>
        <taxon>Eupercaria</taxon>
        <taxon>Centrarchiformes</taxon>
        <taxon>Terapontoidei</taxon>
        <taxon>Terapontidae</taxon>
        <taxon>Scortum</taxon>
    </lineage>
</organism>
<gene>
    <name evidence="1" type="ORF">L3Q82_013967</name>
</gene>
<evidence type="ECO:0000313" key="2">
    <source>
        <dbReference type="Proteomes" id="UP000831701"/>
    </source>
</evidence>
<reference evidence="1" key="1">
    <citation type="submission" date="2022-04" db="EMBL/GenBank/DDBJ databases">
        <title>Jade perch genome.</title>
        <authorList>
            <person name="Chao B."/>
        </authorList>
    </citation>
    <scope>NUCLEOTIDE SEQUENCE</scope>
    <source>
        <strain evidence="1">CB-2022</strain>
    </source>
</reference>
<comment type="caution">
    <text evidence="1">The sequence shown here is derived from an EMBL/GenBank/DDBJ whole genome shotgun (WGS) entry which is preliminary data.</text>
</comment>
<keyword evidence="2" id="KW-1185">Reference proteome</keyword>
<accession>A0ACB8VV14</accession>
<evidence type="ECO:0000313" key="1">
    <source>
        <dbReference type="EMBL" id="KAI3359562.1"/>
    </source>
</evidence>